<evidence type="ECO:0000256" key="5">
    <source>
        <dbReference type="ARBA" id="ARBA00023274"/>
    </source>
</evidence>
<dbReference type="InterPro" id="IPR018305">
    <property type="entry name" value="Ribosomal_m50"/>
</dbReference>
<evidence type="ECO:0000256" key="1">
    <source>
        <dbReference type="ARBA" id="ARBA00004173"/>
    </source>
</evidence>
<evidence type="ECO:0000256" key="7">
    <source>
        <dbReference type="SAM" id="MobiDB-lite"/>
    </source>
</evidence>
<keyword evidence="9" id="KW-1185">Reference proteome</keyword>
<dbReference type="Proteomes" id="UP000267251">
    <property type="component" value="Unassembled WGS sequence"/>
</dbReference>
<evidence type="ECO:0000256" key="2">
    <source>
        <dbReference type="ARBA" id="ARBA00008860"/>
    </source>
</evidence>
<name>A0A4P9Y2U5_9FUNG</name>
<dbReference type="GO" id="GO:1990904">
    <property type="term" value="C:ribonucleoprotein complex"/>
    <property type="evidence" value="ECO:0007669"/>
    <property type="project" value="UniProtKB-KW"/>
</dbReference>
<dbReference type="OrthoDB" id="10434415at2759"/>
<comment type="subcellular location">
    <subcellularLocation>
        <location evidence="1">Mitochondrion</location>
    </subcellularLocation>
</comment>
<reference evidence="9" key="1">
    <citation type="journal article" date="2018" name="Nat. Microbiol.">
        <title>Leveraging single-cell genomics to expand the fungal tree of life.</title>
        <authorList>
            <person name="Ahrendt S.R."/>
            <person name="Quandt C.A."/>
            <person name="Ciobanu D."/>
            <person name="Clum A."/>
            <person name="Salamov A."/>
            <person name="Andreopoulos B."/>
            <person name="Cheng J.F."/>
            <person name="Woyke T."/>
            <person name="Pelin A."/>
            <person name="Henrissat B."/>
            <person name="Reynolds N.K."/>
            <person name="Benny G.L."/>
            <person name="Smith M.E."/>
            <person name="James T.Y."/>
            <person name="Grigoriev I.V."/>
        </authorList>
    </citation>
    <scope>NUCLEOTIDE SEQUENCE [LARGE SCALE GENOMIC DNA]</scope>
</reference>
<keyword evidence="4" id="KW-0496">Mitochondrion</keyword>
<protein>
    <recommendedName>
        <fullName evidence="6">Large ribosomal subunit protein mL50</fullName>
    </recommendedName>
</protein>
<comment type="similarity">
    <text evidence="2">Belongs to the mitochondrion-specific ribosomal protein mL50 family.</text>
</comment>
<accession>A0A4P9Y2U5</accession>
<evidence type="ECO:0000313" key="9">
    <source>
        <dbReference type="Proteomes" id="UP000267251"/>
    </source>
</evidence>
<dbReference type="GO" id="GO:0005840">
    <property type="term" value="C:ribosome"/>
    <property type="evidence" value="ECO:0007669"/>
    <property type="project" value="UniProtKB-KW"/>
</dbReference>
<dbReference type="EMBL" id="KZ988092">
    <property type="protein sequence ID" value="RKP13165.1"/>
    <property type="molecule type" value="Genomic_DNA"/>
</dbReference>
<evidence type="ECO:0000313" key="8">
    <source>
        <dbReference type="EMBL" id="RKP13165.1"/>
    </source>
</evidence>
<gene>
    <name evidence="8" type="ORF">BJ684DRAFT_16410</name>
</gene>
<keyword evidence="5" id="KW-0687">Ribonucleoprotein</keyword>
<evidence type="ECO:0000256" key="4">
    <source>
        <dbReference type="ARBA" id="ARBA00023128"/>
    </source>
</evidence>
<evidence type="ECO:0000256" key="6">
    <source>
        <dbReference type="ARBA" id="ARBA00035183"/>
    </source>
</evidence>
<keyword evidence="3" id="KW-0689">Ribosomal protein</keyword>
<organism evidence="8 9">
    <name type="scientific">Piptocephalis cylindrospora</name>
    <dbReference type="NCBI Taxonomy" id="1907219"/>
    <lineage>
        <taxon>Eukaryota</taxon>
        <taxon>Fungi</taxon>
        <taxon>Fungi incertae sedis</taxon>
        <taxon>Zoopagomycota</taxon>
        <taxon>Zoopagomycotina</taxon>
        <taxon>Zoopagomycetes</taxon>
        <taxon>Zoopagales</taxon>
        <taxon>Piptocephalidaceae</taxon>
        <taxon>Piptocephalis</taxon>
    </lineage>
</organism>
<dbReference type="AlphaFoldDB" id="A0A4P9Y2U5"/>
<sequence>MAFPVRFIARTQALERLWYAPSFPAQRGFSTGVRAQSMFGKAFSRFSGRKNQATPIPVSKPGPAVSIRDFEEEEGEKGSTGTASTADSADGPQRPTMTSREECKTLVAVRAQSILKELRSPSSTSWDQISLDDTKFKFKLLKTVCQEAVVDLPGAAVLSKMHTTGDVARWIWEVTDRTIRVLDRVEKPIPEGHQVARWYVEHAEKLPANVTFIPHVSGRAQDIKKLIRA</sequence>
<dbReference type="Pfam" id="PF10501">
    <property type="entry name" value="Ribosomal_L50"/>
    <property type="match status" value="1"/>
</dbReference>
<dbReference type="GO" id="GO:0005739">
    <property type="term" value="C:mitochondrion"/>
    <property type="evidence" value="ECO:0007669"/>
    <property type="project" value="UniProtKB-SubCell"/>
</dbReference>
<evidence type="ECO:0000256" key="3">
    <source>
        <dbReference type="ARBA" id="ARBA00022980"/>
    </source>
</evidence>
<proteinExistence type="inferred from homology"/>
<feature type="region of interest" description="Disordered" evidence="7">
    <location>
        <begin position="71"/>
        <end position="101"/>
    </location>
</feature>